<keyword evidence="2" id="KW-0472">Membrane</keyword>
<feature type="transmembrane region" description="Helical" evidence="2">
    <location>
        <begin position="124"/>
        <end position="144"/>
    </location>
</feature>
<evidence type="ECO:0008006" key="5">
    <source>
        <dbReference type="Google" id="ProtNLM"/>
    </source>
</evidence>
<name>A0A1H3MWR2_9ACTN</name>
<keyword evidence="4" id="KW-1185">Reference proteome</keyword>
<feature type="transmembrane region" description="Helical" evidence="2">
    <location>
        <begin position="189"/>
        <end position="211"/>
    </location>
</feature>
<dbReference type="STRING" id="137265.SAMN05421684_1661"/>
<keyword evidence="2" id="KW-1133">Transmembrane helix</keyword>
<feature type="transmembrane region" description="Helical" evidence="2">
    <location>
        <begin position="12"/>
        <end position="35"/>
    </location>
</feature>
<evidence type="ECO:0000256" key="1">
    <source>
        <dbReference type="SAM" id="MobiDB-lite"/>
    </source>
</evidence>
<evidence type="ECO:0000256" key="2">
    <source>
        <dbReference type="SAM" id="Phobius"/>
    </source>
</evidence>
<evidence type="ECO:0000313" key="3">
    <source>
        <dbReference type="EMBL" id="SDY80900.1"/>
    </source>
</evidence>
<organism evidence="3 4">
    <name type="scientific">Asanoa ishikariensis</name>
    <dbReference type="NCBI Taxonomy" id="137265"/>
    <lineage>
        <taxon>Bacteria</taxon>
        <taxon>Bacillati</taxon>
        <taxon>Actinomycetota</taxon>
        <taxon>Actinomycetes</taxon>
        <taxon>Micromonosporales</taxon>
        <taxon>Micromonosporaceae</taxon>
        <taxon>Asanoa</taxon>
    </lineage>
</organism>
<feature type="transmembrane region" description="Helical" evidence="2">
    <location>
        <begin position="156"/>
        <end position="177"/>
    </location>
</feature>
<dbReference type="Proteomes" id="UP000199632">
    <property type="component" value="Unassembled WGS sequence"/>
</dbReference>
<feature type="transmembrane region" description="Helical" evidence="2">
    <location>
        <begin position="47"/>
        <end position="67"/>
    </location>
</feature>
<feature type="transmembrane region" description="Helical" evidence="2">
    <location>
        <begin position="79"/>
        <end position="104"/>
    </location>
</feature>
<proteinExistence type="predicted"/>
<gene>
    <name evidence="3" type="ORF">SAMN05421684_1661</name>
</gene>
<feature type="compositionally biased region" description="Basic residues" evidence="1">
    <location>
        <begin position="250"/>
        <end position="262"/>
    </location>
</feature>
<feature type="region of interest" description="Disordered" evidence="1">
    <location>
        <begin position="235"/>
        <end position="301"/>
    </location>
</feature>
<reference evidence="4" key="1">
    <citation type="submission" date="2016-10" db="EMBL/GenBank/DDBJ databases">
        <authorList>
            <person name="Varghese N."/>
            <person name="Submissions S."/>
        </authorList>
    </citation>
    <scope>NUCLEOTIDE SEQUENCE [LARGE SCALE GENOMIC DNA]</scope>
    <source>
        <strain evidence="4">DSM 44718</strain>
    </source>
</reference>
<accession>A0A1H3MWR2</accession>
<dbReference type="RefSeq" id="WP_239083767.1">
    <property type="nucleotide sequence ID" value="NZ_BOND01000019.1"/>
</dbReference>
<evidence type="ECO:0000313" key="4">
    <source>
        <dbReference type="Proteomes" id="UP000199632"/>
    </source>
</evidence>
<dbReference type="EMBL" id="FNQB01000001">
    <property type="protein sequence ID" value="SDY80900.1"/>
    <property type="molecule type" value="Genomic_DNA"/>
</dbReference>
<keyword evidence="2" id="KW-0812">Transmembrane</keyword>
<sequence>MVRTRQIEQRLPAAIAVAAVLVLCWVLSLFTPIGGWVSAHTFGLVEYAAGVLTLVLLTLAVMAGVLATDRTVLQVRHRVLLQPVHSALSVLAVGAVVLHVVSMIAKGYASTLDVLLPFLGGRSFEVGMGTLATYLMVSVFWTGLIRARFAGSGRPWLWRVLHSGAYLAWLVALFHGLEAGRTAAAWVKLGYLACALAVVATLLARLAGLLARKRNGRTTGYVRMLDEPAQGRLGLRSAVSPPAEPPAAHRPARAGSRSRRRASAPAMRHGRGPTARTPDSPVVDEVSDEGEYWAQLRGTAP</sequence>
<dbReference type="AlphaFoldDB" id="A0A1H3MWR2"/>
<protein>
    <recommendedName>
        <fullName evidence="5">DMSO/TMAO reductase YedYZ, heme-binding membrane subunit</fullName>
    </recommendedName>
</protein>